<protein>
    <submittedName>
        <fullName evidence="6">MurR/RpiR family transcriptional regulator</fullName>
    </submittedName>
</protein>
<accession>A0ABY5P8T0</accession>
<evidence type="ECO:0000256" key="1">
    <source>
        <dbReference type="ARBA" id="ARBA00023015"/>
    </source>
</evidence>
<dbReference type="PANTHER" id="PTHR30514:SF1">
    <property type="entry name" value="HTH-TYPE TRANSCRIPTIONAL REGULATOR HEXR-RELATED"/>
    <property type="match status" value="1"/>
</dbReference>
<evidence type="ECO:0000256" key="3">
    <source>
        <dbReference type="ARBA" id="ARBA00023163"/>
    </source>
</evidence>
<dbReference type="RefSeq" id="WP_313794497.1">
    <property type="nucleotide sequence ID" value="NZ_CP102453.1"/>
</dbReference>
<keyword evidence="7" id="KW-1185">Reference proteome</keyword>
<proteinExistence type="predicted"/>
<evidence type="ECO:0000259" key="4">
    <source>
        <dbReference type="PROSITE" id="PS51071"/>
    </source>
</evidence>
<keyword evidence="3" id="KW-0804">Transcription</keyword>
<dbReference type="Pfam" id="PF01418">
    <property type="entry name" value="HTH_6"/>
    <property type="match status" value="1"/>
</dbReference>
<evidence type="ECO:0000313" key="6">
    <source>
        <dbReference type="EMBL" id="UUX35005.1"/>
    </source>
</evidence>
<dbReference type="SUPFAM" id="SSF46689">
    <property type="entry name" value="Homeodomain-like"/>
    <property type="match status" value="1"/>
</dbReference>
<dbReference type="EMBL" id="CP102453">
    <property type="protein sequence ID" value="UUX35005.1"/>
    <property type="molecule type" value="Genomic_DNA"/>
</dbReference>
<dbReference type="SUPFAM" id="SSF53697">
    <property type="entry name" value="SIS domain"/>
    <property type="match status" value="1"/>
</dbReference>
<dbReference type="Gene3D" id="1.10.10.10">
    <property type="entry name" value="Winged helix-like DNA-binding domain superfamily/Winged helix DNA-binding domain"/>
    <property type="match status" value="1"/>
</dbReference>
<evidence type="ECO:0000259" key="5">
    <source>
        <dbReference type="PROSITE" id="PS51464"/>
    </source>
</evidence>
<dbReference type="InterPro" id="IPR001347">
    <property type="entry name" value="SIS_dom"/>
</dbReference>
<reference evidence="6 7" key="1">
    <citation type="submission" date="2022-08" db="EMBL/GenBank/DDBJ databases">
        <title>Aerococcaceae sp. nov isolated from spoiled eye mask.</title>
        <authorList>
            <person name="Zhou G."/>
            <person name="Xie X.-B."/>
            <person name="Shi Q.-S."/>
            <person name="Wang Y.-S."/>
            <person name="Wen X."/>
            <person name="Peng H."/>
            <person name="Yang X.-J."/>
            <person name="Tao H.-B."/>
            <person name="Huang X.-M."/>
        </authorList>
    </citation>
    <scope>NUCLEOTIDE SEQUENCE [LARGE SCALE GENOMIC DNA]</scope>
    <source>
        <strain evidence="7">DM20194951</strain>
    </source>
</reference>
<dbReference type="InterPro" id="IPR047640">
    <property type="entry name" value="RpiR-like"/>
</dbReference>
<evidence type="ECO:0000256" key="2">
    <source>
        <dbReference type="ARBA" id="ARBA00023125"/>
    </source>
</evidence>
<sequence length="289" mass="31653">MAQPLLLTIKNALPNLTESERKIGEYILEHPKEVIQMSASTLAAASGTSPAGVIRFCKSIGVKGFAEFKLLLSAQSTTVDPATLTDFSPNEQISDIKTKMLGNTHYYFEKTNESLKDDLLNAVADWIVEAPIVFVHGIGASYLVASDIKQKFSRVGKHVVALQDAHELVASMSIASEKAVFIAISNSGHTSEGRILMAQANDMGLRTVSLTKDSQNPLNTLAQIALTVADTEEAPLRSGATISLLCHMYAIDLLFYCYMTKQYDQNVAYLNKTRQATESLENRTNDFKK</sequence>
<feature type="domain" description="SIS" evidence="5">
    <location>
        <begin position="123"/>
        <end position="264"/>
    </location>
</feature>
<dbReference type="InterPro" id="IPR036388">
    <property type="entry name" value="WH-like_DNA-bd_sf"/>
</dbReference>
<dbReference type="PROSITE" id="PS51464">
    <property type="entry name" value="SIS"/>
    <property type="match status" value="1"/>
</dbReference>
<evidence type="ECO:0000313" key="7">
    <source>
        <dbReference type="Proteomes" id="UP001315967"/>
    </source>
</evidence>
<dbReference type="InterPro" id="IPR035472">
    <property type="entry name" value="RpiR-like_SIS"/>
</dbReference>
<dbReference type="InterPro" id="IPR000281">
    <property type="entry name" value="HTH_RpiR"/>
</dbReference>
<feature type="domain" description="HTH rpiR-type" evidence="4">
    <location>
        <begin position="3"/>
        <end position="79"/>
    </location>
</feature>
<gene>
    <name evidence="6" type="ORF">NRE15_05000</name>
</gene>
<keyword evidence="1" id="KW-0805">Transcription regulation</keyword>
<dbReference type="InterPro" id="IPR009057">
    <property type="entry name" value="Homeodomain-like_sf"/>
</dbReference>
<dbReference type="CDD" id="cd05013">
    <property type="entry name" value="SIS_RpiR"/>
    <property type="match status" value="1"/>
</dbReference>
<dbReference type="InterPro" id="IPR046348">
    <property type="entry name" value="SIS_dom_sf"/>
</dbReference>
<dbReference type="PROSITE" id="PS51071">
    <property type="entry name" value="HTH_RPIR"/>
    <property type="match status" value="1"/>
</dbReference>
<name>A0ABY5P8T0_9LACT</name>
<keyword evidence="2" id="KW-0238">DNA-binding</keyword>
<organism evidence="6 7">
    <name type="scientific">Fundicoccus culcitae</name>
    <dbReference type="NCBI Taxonomy" id="2969821"/>
    <lineage>
        <taxon>Bacteria</taxon>
        <taxon>Bacillati</taxon>
        <taxon>Bacillota</taxon>
        <taxon>Bacilli</taxon>
        <taxon>Lactobacillales</taxon>
        <taxon>Aerococcaceae</taxon>
        <taxon>Fundicoccus</taxon>
    </lineage>
</organism>
<dbReference type="PANTHER" id="PTHR30514">
    <property type="entry name" value="GLUCOKINASE"/>
    <property type="match status" value="1"/>
</dbReference>
<dbReference type="Proteomes" id="UP001315967">
    <property type="component" value="Chromosome"/>
</dbReference>
<dbReference type="Gene3D" id="3.40.50.10490">
    <property type="entry name" value="Glucose-6-phosphate isomerase like protein, domain 1"/>
    <property type="match status" value="1"/>
</dbReference>
<dbReference type="Pfam" id="PF01380">
    <property type="entry name" value="SIS"/>
    <property type="match status" value="1"/>
</dbReference>